<evidence type="ECO:0000313" key="1">
    <source>
        <dbReference type="EMBL" id="KAE9990711.1"/>
    </source>
</evidence>
<gene>
    <name evidence="1" type="ORF">EG327_001058</name>
</gene>
<sequence>MNLECNYTLPTNGGRRSGDWLCVGGAECTKASDKGPGRHDAGCIKVGKPSGVKGAADTDNHACSSGLAVGSEDLTLLSSISTDQPNLKGAITRCTITRSGTHINIYDKTPCPQQSTLIHLAAKTTYQACIFTALAVAKTSVGFSWHLHSPGKTKRTPLGPEKLLSEMFTIENGTANANDVFQIVVGN</sequence>
<name>A0A8H3VMU8_VENIN</name>
<dbReference type="AlphaFoldDB" id="A0A8H3VMU8"/>
<proteinExistence type="predicted"/>
<dbReference type="EMBL" id="WNWR01000125">
    <property type="protein sequence ID" value="KAE9990711.1"/>
    <property type="molecule type" value="Genomic_DNA"/>
</dbReference>
<reference evidence="1 2" key="1">
    <citation type="submission" date="2019-07" db="EMBL/GenBank/DDBJ databases">
        <title>Venturia inaequalis Genome Resource.</title>
        <authorList>
            <person name="Lichtner F.J."/>
        </authorList>
    </citation>
    <scope>NUCLEOTIDE SEQUENCE [LARGE SCALE GENOMIC DNA]</scope>
    <source>
        <strain evidence="1 2">DMI_063113</strain>
    </source>
</reference>
<keyword evidence="2" id="KW-1185">Reference proteome</keyword>
<organism evidence="1 2">
    <name type="scientific">Venturia inaequalis</name>
    <name type="common">Apple scab fungus</name>
    <dbReference type="NCBI Taxonomy" id="5025"/>
    <lineage>
        <taxon>Eukaryota</taxon>
        <taxon>Fungi</taxon>
        <taxon>Dikarya</taxon>
        <taxon>Ascomycota</taxon>
        <taxon>Pezizomycotina</taxon>
        <taxon>Dothideomycetes</taxon>
        <taxon>Pleosporomycetidae</taxon>
        <taxon>Venturiales</taxon>
        <taxon>Venturiaceae</taxon>
        <taxon>Venturia</taxon>
    </lineage>
</organism>
<accession>A0A8H3VMU8</accession>
<comment type="caution">
    <text evidence="1">The sequence shown here is derived from an EMBL/GenBank/DDBJ whole genome shotgun (WGS) entry which is preliminary data.</text>
</comment>
<evidence type="ECO:0000313" key="2">
    <source>
        <dbReference type="Proteomes" id="UP000490939"/>
    </source>
</evidence>
<protein>
    <submittedName>
        <fullName evidence="1">Uncharacterized protein</fullName>
    </submittedName>
</protein>
<dbReference type="Proteomes" id="UP000490939">
    <property type="component" value="Unassembled WGS sequence"/>
</dbReference>